<evidence type="ECO:0000259" key="5">
    <source>
        <dbReference type="PROSITE" id="PS50977"/>
    </source>
</evidence>
<dbReference type="GO" id="GO:0003700">
    <property type="term" value="F:DNA-binding transcription factor activity"/>
    <property type="evidence" value="ECO:0007669"/>
    <property type="project" value="TreeGrafter"/>
</dbReference>
<organism evidence="6 7">
    <name type="scientific">Actinomadura viridis</name>
    <dbReference type="NCBI Taxonomy" id="58110"/>
    <lineage>
        <taxon>Bacteria</taxon>
        <taxon>Bacillati</taxon>
        <taxon>Actinomycetota</taxon>
        <taxon>Actinomycetes</taxon>
        <taxon>Streptosporangiales</taxon>
        <taxon>Thermomonosporaceae</taxon>
        <taxon>Actinomadura</taxon>
    </lineage>
</organism>
<protein>
    <submittedName>
        <fullName evidence="6">AcrR family transcriptional regulator</fullName>
    </submittedName>
</protein>
<dbReference type="Proteomes" id="UP000614047">
    <property type="component" value="Unassembled WGS sequence"/>
</dbReference>
<dbReference type="PANTHER" id="PTHR30055">
    <property type="entry name" value="HTH-TYPE TRANSCRIPTIONAL REGULATOR RUTR"/>
    <property type="match status" value="1"/>
</dbReference>
<sequence length="180" mass="19709">MRADATRNLELVLRTGARLLADDPSASIAAIAAAAGVDRRTVYRRFASREDLLAAVYGARYDAVEEAIATARLREAPVAVALHRYVEGIIAVNRVWPVETSRMLAEESIRERRRRLIDEVDAFLRRATDEGLLRSDLPPGWVGSLLPPLMLHAAEELSELSAAQAADVVIDTLLRGVGAR</sequence>
<feature type="DNA-binding region" description="H-T-H motif" evidence="4">
    <location>
        <begin position="27"/>
        <end position="46"/>
    </location>
</feature>
<dbReference type="InterPro" id="IPR009057">
    <property type="entry name" value="Homeodomain-like_sf"/>
</dbReference>
<name>A0A931DKP4_9ACTN</name>
<dbReference type="Gene3D" id="1.10.357.10">
    <property type="entry name" value="Tetracycline Repressor, domain 2"/>
    <property type="match status" value="1"/>
</dbReference>
<dbReference type="RefSeq" id="WP_197014053.1">
    <property type="nucleotide sequence ID" value="NZ_BAABES010000002.1"/>
</dbReference>
<dbReference type="SUPFAM" id="SSF46689">
    <property type="entry name" value="Homeodomain-like"/>
    <property type="match status" value="1"/>
</dbReference>
<keyword evidence="3" id="KW-0804">Transcription</keyword>
<reference evidence="6" key="1">
    <citation type="submission" date="2020-11" db="EMBL/GenBank/DDBJ databases">
        <title>Sequencing the genomes of 1000 actinobacteria strains.</title>
        <authorList>
            <person name="Klenk H.-P."/>
        </authorList>
    </citation>
    <scope>NUCLEOTIDE SEQUENCE</scope>
    <source>
        <strain evidence="6">DSM 43175</strain>
    </source>
</reference>
<dbReference type="PANTHER" id="PTHR30055:SF234">
    <property type="entry name" value="HTH-TYPE TRANSCRIPTIONAL REGULATOR BETI"/>
    <property type="match status" value="1"/>
</dbReference>
<dbReference type="PROSITE" id="PS50977">
    <property type="entry name" value="HTH_TETR_2"/>
    <property type="match status" value="1"/>
</dbReference>
<dbReference type="InterPro" id="IPR036271">
    <property type="entry name" value="Tet_transcr_reg_TetR-rel_C_sf"/>
</dbReference>
<accession>A0A931DKP4</accession>
<feature type="domain" description="HTH tetR-type" evidence="5">
    <location>
        <begin position="6"/>
        <end position="64"/>
    </location>
</feature>
<gene>
    <name evidence="6" type="ORF">IW256_005893</name>
</gene>
<dbReference type="AlphaFoldDB" id="A0A931DKP4"/>
<dbReference type="GO" id="GO:0000976">
    <property type="term" value="F:transcription cis-regulatory region binding"/>
    <property type="evidence" value="ECO:0007669"/>
    <property type="project" value="TreeGrafter"/>
</dbReference>
<dbReference type="SUPFAM" id="SSF48498">
    <property type="entry name" value="Tetracyclin repressor-like, C-terminal domain"/>
    <property type="match status" value="1"/>
</dbReference>
<evidence type="ECO:0000256" key="4">
    <source>
        <dbReference type="PROSITE-ProRule" id="PRU00335"/>
    </source>
</evidence>
<evidence type="ECO:0000313" key="7">
    <source>
        <dbReference type="Proteomes" id="UP000614047"/>
    </source>
</evidence>
<proteinExistence type="predicted"/>
<dbReference type="EMBL" id="JADOUA010000001">
    <property type="protein sequence ID" value="MBG6091780.1"/>
    <property type="molecule type" value="Genomic_DNA"/>
</dbReference>
<evidence type="ECO:0000313" key="6">
    <source>
        <dbReference type="EMBL" id="MBG6091780.1"/>
    </source>
</evidence>
<dbReference type="InterPro" id="IPR050109">
    <property type="entry name" value="HTH-type_TetR-like_transc_reg"/>
</dbReference>
<dbReference type="Pfam" id="PF00440">
    <property type="entry name" value="TetR_N"/>
    <property type="match status" value="1"/>
</dbReference>
<dbReference type="InterPro" id="IPR001647">
    <property type="entry name" value="HTH_TetR"/>
</dbReference>
<keyword evidence="7" id="KW-1185">Reference proteome</keyword>
<evidence type="ECO:0000256" key="3">
    <source>
        <dbReference type="ARBA" id="ARBA00023163"/>
    </source>
</evidence>
<keyword evidence="2 4" id="KW-0238">DNA-binding</keyword>
<keyword evidence="1" id="KW-0805">Transcription regulation</keyword>
<comment type="caution">
    <text evidence="6">The sequence shown here is derived from an EMBL/GenBank/DDBJ whole genome shotgun (WGS) entry which is preliminary data.</text>
</comment>
<evidence type="ECO:0000256" key="2">
    <source>
        <dbReference type="ARBA" id="ARBA00023125"/>
    </source>
</evidence>
<evidence type="ECO:0000256" key="1">
    <source>
        <dbReference type="ARBA" id="ARBA00023015"/>
    </source>
</evidence>